<feature type="transmembrane region" description="Helical" evidence="6">
    <location>
        <begin position="650"/>
        <end position="671"/>
    </location>
</feature>
<dbReference type="GO" id="GO:0005886">
    <property type="term" value="C:plasma membrane"/>
    <property type="evidence" value="ECO:0007669"/>
    <property type="project" value="UniProtKB-SubCell"/>
</dbReference>
<dbReference type="AlphaFoldDB" id="A0A1A5YLQ0"/>
<feature type="domain" description="ABC3 transporter permease C-terminal" evidence="7">
    <location>
        <begin position="259"/>
        <end position="374"/>
    </location>
</feature>
<evidence type="ECO:0000313" key="9">
    <source>
        <dbReference type="Proteomes" id="UP000092024"/>
    </source>
</evidence>
<dbReference type="RefSeq" id="WP_068681818.1">
    <property type="nucleotide sequence ID" value="NZ_LYPA01000046.1"/>
</dbReference>
<dbReference type="OrthoDB" id="9766372at2"/>
<name>A0A1A5YLQ0_9BACL</name>
<dbReference type="InterPro" id="IPR038766">
    <property type="entry name" value="Membrane_comp_ABC_pdt"/>
</dbReference>
<accession>A0A1A5YLQ0</accession>
<feature type="transmembrane region" description="Helical" evidence="6">
    <location>
        <begin position="305"/>
        <end position="326"/>
    </location>
</feature>
<evidence type="ECO:0000256" key="5">
    <source>
        <dbReference type="ARBA" id="ARBA00023136"/>
    </source>
</evidence>
<evidence type="ECO:0000313" key="8">
    <source>
        <dbReference type="EMBL" id="OBR66542.1"/>
    </source>
</evidence>
<feature type="transmembrane region" description="Helical" evidence="6">
    <location>
        <begin position="741"/>
        <end position="761"/>
    </location>
</feature>
<feature type="transmembrane region" description="Helical" evidence="6">
    <location>
        <begin position="700"/>
        <end position="721"/>
    </location>
</feature>
<feature type="transmembrane region" description="Helical" evidence="6">
    <location>
        <begin position="252"/>
        <end position="276"/>
    </location>
</feature>
<keyword evidence="4 6" id="KW-1133">Transmembrane helix</keyword>
<evidence type="ECO:0000256" key="2">
    <source>
        <dbReference type="ARBA" id="ARBA00022475"/>
    </source>
</evidence>
<evidence type="ECO:0000256" key="6">
    <source>
        <dbReference type="SAM" id="Phobius"/>
    </source>
</evidence>
<evidence type="ECO:0000256" key="1">
    <source>
        <dbReference type="ARBA" id="ARBA00004651"/>
    </source>
</evidence>
<proteinExistence type="predicted"/>
<evidence type="ECO:0000256" key="3">
    <source>
        <dbReference type="ARBA" id="ARBA00022692"/>
    </source>
</evidence>
<evidence type="ECO:0000259" key="7">
    <source>
        <dbReference type="Pfam" id="PF02687"/>
    </source>
</evidence>
<keyword evidence="9" id="KW-1185">Reference proteome</keyword>
<dbReference type="Pfam" id="PF02687">
    <property type="entry name" value="FtsX"/>
    <property type="match status" value="2"/>
</dbReference>
<dbReference type="PANTHER" id="PTHR30287:SF2">
    <property type="entry name" value="BLL1001 PROTEIN"/>
    <property type="match status" value="1"/>
</dbReference>
<organism evidence="8 9">
    <name type="scientific">Paenibacillus oryzae</name>
    <dbReference type="NCBI Taxonomy" id="1844972"/>
    <lineage>
        <taxon>Bacteria</taxon>
        <taxon>Bacillati</taxon>
        <taxon>Bacillota</taxon>
        <taxon>Bacilli</taxon>
        <taxon>Bacillales</taxon>
        <taxon>Paenibacillaceae</taxon>
        <taxon>Paenibacillus</taxon>
    </lineage>
</organism>
<sequence>MFFRIIRKDMAKSKLITVTTTIFVAAAAMLVSLAAILAVNLAGAIDNLMTQSKTPHFLQMHAGDIDLPRLEAFAQGDAGRDKFQVEAFQAAEFLNVDSARIVIGGSSLSGSVQDNGFATQSDSFDYLLDLEGNVIQPSAGEVYVPIAYMKDGTAKIGDIVEVHGKELVVAGFLRDSQMNSLLASSKRFLVSKEDYAELEKYGTTEYLIEFRLQDSSQVSELEAAYTAAKLEANGPALTYPLFKMLNAISDGIMIAVICMVSLLVVAIAMMCIRFTLLAKIEDDYREIGVMKAIGLRLSDIKKIYLAKYAAIAAAGSILGFALSFLFRGTLLENVRLYMGESKHASLAIWFGLLGVTLVFLAIVGFVSGVLRRFRRLSASEALRFGASQEKKAGFKRVRLSRNRWMDSNIFLGIKDVLSRKGIYATMLSVLVIATFIMIVPQNLHHTISSKGFIAYLGIGQSDIRIDIQQTDRIADKANEIAAVMKVDSSISRYVVLTTKTFYAKMDGGTEERIKVELGNHSVFPLNYASGKAPVTESEIALSSLNAKELVKEVGDTITLVIAGKEQSLTVSGIYSDVTNGGKTAKAVFSDDSADTMWSVVSAELSDKSMVAAKVAEYGRTFSFAKVSDIDQFASQTFGSTISSVGTASKAAVAVALAVMVLVTLLFMKMLVAKDRGSIAIMKAIGFTNKDIMSQYASRSIFVLVLGIVIGTLLSGTLGEALAGGVISSLGASTFSFEINTLSTYLLLPVMMVGAVLLATLIGTSGTGKIVIADHIKE</sequence>
<keyword evidence="2" id="KW-1003">Cell membrane</keyword>
<feature type="transmembrane region" description="Helical" evidence="6">
    <location>
        <begin position="346"/>
        <end position="370"/>
    </location>
</feature>
<protein>
    <submittedName>
        <fullName evidence="8">ABC transporter permease</fullName>
    </submittedName>
</protein>
<feature type="domain" description="ABC3 transporter permease C-terminal" evidence="7">
    <location>
        <begin position="651"/>
        <end position="763"/>
    </location>
</feature>
<keyword evidence="5 6" id="KW-0472">Membrane</keyword>
<evidence type="ECO:0000256" key="4">
    <source>
        <dbReference type="ARBA" id="ARBA00022989"/>
    </source>
</evidence>
<dbReference type="EMBL" id="LYPA01000046">
    <property type="protein sequence ID" value="OBR66542.1"/>
    <property type="molecule type" value="Genomic_DNA"/>
</dbReference>
<dbReference type="Proteomes" id="UP000092024">
    <property type="component" value="Unassembled WGS sequence"/>
</dbReference>
<keyword evidence="3 6" id="KW-0812">Transmembrane</keyword>
<comment type="caution">
    <text evidence="8">The sequence shown here is derived from an EMBL/GenBank/DDBJ whole genome shotgun (WGS) entry which is preliminary data.</text>
</comment>
<dbReference type="STRING" id="1844972.A7K91_03620"/>
<feature type="transmembrane region" description="Helical" evidence="6">
    <location>
        <begin position="421"/>
        <end position="439"/>
    </location>
</feature>
<dbReference type="InterPro" id="IPR003838">
    <property type="entry name" value="ABC3_permease_C"/>
</dbReference>
<comment type="subcellular location">
    <subcellularLocation>
        <location evidence="1">Cell membrane</location>
        <topology evidence="1">Multi-pass membrane protein</topology>
    </subcellularLocation>
</comment>
<dbReference type="PANTHER" id="PTHR30287">
    <property type="entry name" value="MEMBRANE COMPONENT OF PREDICTED ABC SUPERFAMILY METABOLITE UPTAKE TRANSPORTER"/>
    <property type="match status" value="1"/>
</dbReference>
<reference evidence="8 9" key="1">
    <citation type="submission" date="2016-05" db="EMBL/GenBank/DDBJ databases">
        <title>Paenibacillus oryzae. sp. nov., isolated from the rice root.</title>
        <authorList>
            <person name="Zhang J."/>
            <person name="Zhang X."/>
        </authorList>
    </citation>
    <scope>NUCLEOTIDE SEQUENCE [LARGE SCALE GENOMIC DNA]</scope>
    <source>
        <strain evidence="8 9">1DrF-4</strain>
    </source>
</reference>
<gene>
    <name evidence="8" type="ORF">A7K91_03620</name>
</gene>